<dbReference type="Gene3D" id="3.80.10.10">
    <property type="entry name" value="Ribonuclease Inhibitor"/>
    <property type="match status" value="1"/>
</dbReference>
<reference evidence="3 4" key="1">
    <citation type="submission" date="2020-08" db="EMBL/GenBank/DDBJ databases">
        <title>Aphidius gifuensis genome sequencing and assembly.</title>
        <authorList>
            <person name="Du Z."/>
        </authorList>
    </citation>
    <scope>NUCLEOTIDE SEQUENCE [LARGE SCALE GENOMIC DNA]</scope>
    <source>
        <strain evidence="3">YNYX2018</strain>
        <tissue evidence="3">Adults</tissue>
    </source>
</reference>
<evidence type="ECO:0000256" key="1">
    <source>
        <dbReference type="ARBA" id="ARBA00022786"/>
    </source>
</evidence>
<dbReference type="InterPro" id="IPR032675">
    <property type="entry name" value="LRR_dom_sf"/>
</dbReference>
<protein>
    <recommendedName>
        <fullName evidence="2">F-box domain-containing protein</fullName>
    </recommendedName>
</protein>
<dbReference type="PANTHER" id="PTHR13318">
    <property type="entry name" value="PARTNER OF PAIRED, ISOFORM B-RELATED"/>
    <property type="match status" value="1"/>
</dbReference>
<dbReference type="Gene3D" id="1.20.1280.50">
    <property type="match status" value="1"/>
</dbReference>
<dbReference type="GO" id="GO:0031146">
    <property type="term" value="P:SCF-dependent proteasomal ubiquitin-dependent protein catabolic process"/>
    <property type="evidence" value="ECO:0007669"/>
    <property type="project" value="TreeGrafter"/>
</dbReference>
<evidence type="ECO:0000313" key="3">
    <source>
        <dbReference type="EMBL" id="KAF7992929.1"/>
    </source>
</evidence>
<dbReference type="OrthoDB" id="6492012at2759"/>
<dbReference type="SMART" id="SM00367">
    <property type="entry name" value="LRR_CC"/>
    <property type="match status" value="3"/>
</dbReference>
<dbReference type="InterPro" id="IPR036047">
    <property type="entry name" value="F-box-like_dom_sf"/>
</dbReference>
<dbReference type="AlphaFoldDB" id="A0A835CRK5"/>
<comment type="caution">
    <text evidence="3">The sequence shown here is derived from an EMBL/GenBank/DDBJ whole genome shotgun (WGS) entry which is preliminary data.</text>
</comment>
<dbReference type="EMBL" id="JACMRX010000003">
    <property type="protein sequence ID" value="KAF7992929.1"/>
    <property type="molecule type" value="Genomic_DNA"/>
</dbReference>
<gene>
    <name evidence="3" type="ORF">HCN44_005710</name>
</gene>
<dbReference type="Proteomes" id="UP000639338">
    <property type="component" value="Unassembled WGS sequence"/>
</dbReference>
<dbReference type="Pfam" id="PF00646">
    <property type="entry name" value="F-box"/>
    <property type="match status" value="1"/>
</dbReference>
<dbReference type="SUPFAM" id="SSF52047">
    <property type="entry name" value="RNI-like"/>
    <property type="match status" value="1"/>
</dbReference>
<dbReference type="GO" id="GO:0019005">
    <property type="term" value="C:SCF ubiquitin ligase complex"/>
    <property type="evidence" value="ECO:0007669"/>
    <property type="project" value="TreeGrafter"/>
</dbReference>
<dbReference type="InterPro" id="IPR001810">
    <property type="entry name" value="F-box_dom"/>
</dbReference>
<accession>A0A835CRK5</accession>
<proteinExistence type="predicted"/>
<organism evidence="3 4">
    <name type="scientific">Aphidius gifuensis</name>
    <name type="common">Parasitoid wasp</name>
    <dbReference type="NCBI Taxonomy" id="684658"/>
    <lineage>
        <taxon>Eukaryota</taxon>
        <taxon>Metazoa</taxon>
        <taxon>Ecdysozoa</taxon>
        <taxon>Arthropoda</taxon>
        <taxon>Hexapoda</taxon>
        <taxon>Insecta</taxon>
        <taxon>Pterygota</taxon>
        <taxon>Neoptera</taxon>
        <taxon>Endopterygota</taxon>
        <taxon>Hymenoptera</taxon>
        <taxon>Apocrita</taxon>
        <taxon>Ichneumonoidea</taxon>
        <taxon>Braconidae</taxon>
        <taxon>Aphidiinae</taxon>
        <taxon>Aphidius</taxon>
    </lineage>
</organism>
<evidence type="ECO:0000259" key="2">
    <source>
        <dbReference type="Pfam" id="PF00646"/>
    </source>
</evidence>
<keyword evidence="1" id="KW-0833">Ubl conjugation pathway</keyword>
<feature type="domain" description="F-box" evidence="2">
    <location>
        <begin position="91"/>
        <end position="125"/>
    </location>
</feature>
<keyword evidence="4" id="KW-1185">Reference proteome</keyword>
<dbReference type="InterPro" id="IPR006553">
    <property type="entry name" value="Leu-rich_rpt_Cys-con_subtyp"/>
</dbReference>
<evidence type="ECO:0000313" key="4">
    <source>
        <dbReference type="Proteomes" id="UP000639338"/>
    </source>
</evidence>
<dbReference type="SUPFAM" id="SSF81383">
    <property type="entry name" value="F-box domain"/>
    <property type="match status" value="1"/>
</dbReference>
<name>A0A835CRK5_APHGI</name>
<sequence>MEEQNLSSIINVKNILKIKNQACNNNNSSTNLICDIDLKKKKITNDTTEICQIKMQSDNIDVDVNDINDVDNIDDIDEQIEEKKLLTIDVLNYDCLANVLSYLSIGERLNAEKVCIKWKDAIDQLGWHDVTILNCFDYDFVRKNFGKRFMLQSDLIQVLLKCGKYLTHLSIVPKYNSEIMSYISEHCVNLTKLELYFNVYYDEHFINAFSKMDKLKYIKIKNYIRQRISGITNDNGLLISLPFDIEEITFSTPSLRHSALAKVFASSLEKFTALKSLTLSHWSLEEQVIKVIGRKTTLKYLDISNCEVIDAESLSSLNNLEYLDVSDVQNIDDDLLRNIINNCKSIKHINISNCIDITKYSLNHLGTSESLKELLINGILNFDDSIINRLHDIKILECRSCIDITDTGIIGILNNSPNIERLDISDTGTTILSLKTAADITKNRINNNNKKLYIIARDELIEKYDDINNIGKFLVIEECKKKKKIITDNRRNHVNYNIQYRRGRRVFFFNIH</sequence>